<dbReference type="GO" id="GO:0046983">
    <property type="term" value="F:protein dimerization activity"/>
    <property type="evidence" value="ECO:0007669"/>
    <property type="project" value="InterPro"/>
</dbReference>
<organism evidence="6 7">
    <name type="scientific">Actinidia rufa</name>
    <dbReference type="NCBI Taxonomy" id="165716"/>
    <lineage>
        <taxon>Eukaryota</taxon>
        <taxon>Viridiplantae</taxon>
        <taxon>Streptophyta</taxon>
        <taxon>Embryophyta</taxon>
        <taxon>Tracheophyta</taxon>
        <taxon>Spermatophyta</taxon>
        <taxon>Magnoliopsida</taxon>
        <taxon>eudicotyledons</taxon>
        <taxon>Gunneridae</taxon>
        <taxon>Pentapetalae</taxon>
        <taxon>asterids</taxon>
        <taxon>Ericales</taxon>
        <taxon>Actinidiaceae</taxon>
        <taxon>Actinidia</taxon>
    </lineage>
</organism>
<comment type="caution">
    <text evidence="6">The sequence shown here is derived from an EMBL/GenBank/DDBJ whole genome shotgun (WGS) entry which is preliminary data.</text>
</comment>
<evidence type="ECO:0000256" key="2">
    <source>
        <dbReference type="ARBA" id="ARBA00023015"/>
    </source>
</evidence>
<dbReference type="PANTHER" id="PTHR46196:SF1">
    <property type="entry name" value="TRANSCRIPTION FACTOR EMB1444-RELATED"/>
    <property type="match status" value="1"/>
</dbReference>
<keyword evidence="4" id="KW-0539">Nucleus</keyword>
<keyword evidence="2" id="KW-0805">Transcription regulation</keyword>
<evidence type="ECO:0000259" key="5">
    <source>
        <dbReference type="Pfam" id="PF23176"/>
    </source>
</evidence>
<proteinExistence type="predicted"/>
<gene>
    <name evidence="6" type="ORF">Acr_29g0010110</name>
</gene>
<dbReference type="GO" id="GO:0005634">
    <property type="term" value="C:nucleus"/>
    <property type="evidence" value="ECO:0007669"/>
    <property type="project" value="UniProtKB-SubCell"/>
</dbReference>
<dbReference type="GO" id="GO:0003700">
    <property type="term" value="F:DNA-binding transcription factor activity"/>
    <property type="evidence" value="ECO:0007669"/>
    <property type="project" value="InterPro"/>
</dbReference>
<comment type="subcellular location">
    <subcellularLocation>
        <location evidence="1">Nucleus</location>
    </subcellularLocation>
</comment>
<dbReference type="InterPro" id="IPR043561">
    <property type="entry name" value="LHW-like"/>
</dbReference>
<dbReference type="Pfam" id="PF23176">
    <property type="entry name" value="bHLH_LHW"/>
    <property type="match status" value="1"/>
</dbReference>
<accession>A0A7J0HFJ3</accession>
<evidence type="ECO:0000313" key="7">
    <source>
        <dbReference type="Proteomes" id="UP000585474"/>
    </source>
</evidence>
<name>A0A7J0HFJ3_9ERIC</name>
<feature type="domain" description="BHLH" evidence="5">
    <location>
        <begin position="60"/>
        <end position="110"/>
    </location>
</feature>
<dbReference type="OrthoDB" id="778365at2759"/>
<dbReference type="PANTHER" id="PTHR46196">
    <property type="entry name" value="TRANSCRIPTION FACTOR BHLH155-LIKE ISOFORM X1-RELATED"/>
    <property type="match status" value="1"/>
</dbReference>
<evidence type="ECO:0000256" key="3">
    <source>
        <dbReference type="ARBA" id="ARBA00023163"/>
    </source>
</evidence>
<dbReference type="Proteomes" id="UP000585474">
    <property type="component" value="Unassembled WGS sequence"/>
</dbReference>
<dbReference type="AlphaFoldDB" id="A0A7J0HFJ3"/>
<sequence>MPKPTCDNESLHCLISEACGLSSSKGFSSRSHSTFHGQLDSAQEPAKLKKRRVILGESCRPRPRDRQLIQDRIKELRELIPNGLKRTNKHMLFMQSITKHAEKLNKCTSQSCLTRKQLYEDYLVMIENINMNGQVLIEMLCVDCSHFLEITEAIRSLGLAILKGITEASGNKTWICFVVEVQPLLLMRYVT</sequence>
<dbReference type="InterPro" id="IPR011598">
    <property type="entry name" value="bHLH_dom"/>
</dbReference>
<evidence type="ECO:0000313" key="6">
    <source>
        <dbReference type="EMBL" id="GFZ21849.1"/>
    </source>
</evidence>
<keyword evidence="7" id="KW-1185">Reference proteome</keyword>
<protein>
    <recommendedName>
        <fullName evidence="5">BHLH domain-containing protein</fullName>
    </recommendedName>
</protein>
<reference evidence="6 7" key="1">
    <citation type="submission" date="2019-07" db="EMBL/GenBank/DDBJ databases">
        <title>De Novo Assembly of kiwifruit Actinidia rufa.</title>
        <authorList>
            <person name="Sugita-Konishi S."/>
            <person name="Sato K."/>
            <person name="Mori E."/>
            <person name="Abe Y."/>
            <person name="Kisaki G."/>
            <person name="Hamano K."/>
            <person name="Suezawa K."/>
            <person name="Otani M."/>
            <person name="Fukuda T."/>
            <person name="Manabe T."/>
            <person name="Gomi K."/>
            <person name="Tabuchi M."/>
            <person name="Akimitsu K."/>
            <person name="Kataoka I."/>
        </authorList>
    </citation>
    <scope>NUCLEOTIDE SEQUENCE [LARGE SCALE GENOMIC DNA]</scope>
    <source>
        <strain evidence="7">cv. Fuchu</strain>
    </source>
</reference>
<evidence type="ECO:0000256" key="1">
    <source>
        <dbReference type="ARBA" id="ARBA00004123"/>
    </source>
</evidence>
<keyword evidence="3" id="KW-0804">Transcription</keyword>
<evidence type="ECO:0000256" key="4">
    <source>
        <dbReference type="ARBA" id="ARBA00023242"/>
    </source>
</evidence>
<dbReference type="EMBL" id="BJWL01000029">
    <property type="protein sequence ID" value="GFZ21849.1"/>
    <property type="molecule type" value="Genomic_DNA"/>
</dbReference>